<dbReference type="PANTHER" id="PTHR43591">
    <property type="entry name" value="METHYLTRANSFERASE"/>
    <property type="match status" value="1"/>
</dbReference>
<dbReference type="Proteomes" id="UP001345827">
    <property type="component" value="Unassembled WGS sequence"/>
</dbReference>
<keyword evidence="2" id="KW-1185">Reference proteome</keyword>
<proteinExistence type="predicted"/>
<evidence type="ECO:0000313" key="1">
    <source>
        <dbReference type="EMBL" id="KAK5534612.1"/>
    </source>
</evidence>
<dbReference type="Pfam" id="PF13489">
    <property type="entry name" value="Methyltransf_23"/>
    <property type="match status" value="1"/>
</dbReference>
<dbReference type="PANTHER" id="PTHR43591:SF24">
    <property type="entry name" value="2-METHOXY-6-POLYPRENYL-1,4-BENZOQUINOL METHYLASE, MITOCHONDRIAL"/>
    <property type="match status" value="1"/>
</dbReference>
<name>A0AAV9Q2U7_9PEZI</name>
<evidence type="ECO:0000313" key="2">
    <source>
        <dbReference type="Proteomes" id="UP001345827"/>
    </source>
</evidence>
<reference evidence="1 2" key="1">
    <citation type="submission" date="2023-06" db="EMBL/GenBank/DDBJ databases">
        <title>Black Yeasts Isolated from many extreme environments.</title>
        <authorList>
            <person name="Coleine C."/>
            <person name="Stajich J.E."/>
            <person name="Selbmann L."/>
        </authorList>
    </citation>
    <scope>NUCLEOTIDE SEQUENCE [LARGE SCALE GENOMIC DNA]</scope>
    <source>
        <strain evidence="1 2">CCFEE 5887</strain>
    </source>
</reference>
<dbReference type="Gene3D" id="3.40.50.150">
    <property type="entry name" value="Vaccinia Virus protein VP39"/>
    <property type="match status" value="1"/>
</dbReference>
<accession>A0AAV9Q2U7</accession>
<dbReference type="AlphaFoldDB" id="A0AAV9Q2U7"/>
<dbReference type="EMBL" id="JAXLQG010000011">
    <property type="protein sequence ID" value="KAK5534612.1"/>
    <property type="molecule type" value="Genomic_DNA"/>
</dbReference>
<dbReference type="GO" id="GO:0008168">
    <property type="term" value="F:methyltransferase activity"/>
    <property type="evidence" value="ECO:0007669"/>
    <property type="project" value="TreeGrafter"/>
</dbReference>
<gene>
    <name evidence="1" type="ORF">LTR25_006644</name>
</gene>
<dbReference type="CDD" id="cd02440">
    <property type="entry name" value="AdoMet_MTases"/>
    <property type="match status" value="1"/>
</dbReference>
<organism evidence="1 2">
    <name type="scientific">Vermiconidia calcicola</name>
    <dbReference type="NCBI Taxonomy" id="1690605"/>
    <lineage>
        <taxon>Eukaryota</taxon>
        <taxon>Fungi</taxon>
        <taxon>Dikarya</taxon>
        <taxon>Ascomycota</taxon>
        <taxon>Pezizomycotina</taxon>
        <taxon>Dothideomycetes</taxon>
        <taxon>Dothideomycetidae</taxon>
        <taxon>Mycosphaerellales</taxon>
        <taxon>Extremaceae</taxon>
        <taxon>Vermiconidia</taxon>
    </lineage>
</organism>
<sequence length="337" mass="38732">MTYSDKDNMDDLNIPAVIPVDESYGRFSLLEEEDRDASSAYSVASSAYNFRMENGRRYHDYREGHPFPTDEVSEENEITMHEMCLLLLDDRYYLSPIDESSLHCIADIGTGHGLWAEGVAERYPDAQVVGMDLTPHARNIQPNCSYILADATEEWVLDDPTMKFNLVHIRSLFGGVRDWPTLYKNCFDNMQSGGWIEQMEVEIDAQTDDPEVFAGSQIRALCEYTRTHLSAAAGRDFDISLGMKKMIEDAGFVDVQEKRLNLPLGPWATDPKLKDIGRFYERFYKTGLQGWLLQVCTRRLNWTVDQVNEACINAFHEINARKQHWYYPMVIVIGRKP</sequence>
<dbReference type="InterPro" id="IPR029063">
    <property type="entry name" value="SAM-dependent_MTases_sf"/>
</dbReference>
<evidence type="ECO:0008006" key="3">
    <source>
        <dbReference type="Google" id="ProtNLM"/>
    </source>
</evidence>
<protein>
    <recommendedName>
        <fullName evidence="3">S-adenosyl-L-methionine-dependent methyltransferase</fullName>
    </recommendedName>
</protein>
<comment type="caution">
    <text evidence="1">The sequence shown here is derived from an EMBL/GenBank/DDBJ whole genome shotgun (WGS) entry which is preliminary data.</text>
</comment>
<dbReference type="SUPFAM" id="SSF53335">
    <property type="entry name" value="S-adenosyl-L-methionine-dependent methyltransferases"/>
    <property type="match status" value="1"/>
</dbReference>